<dbReference type="Proteomes" id="UP000811365">
    <property type="component" value="Unassembled WGS sequence"/>
</dbReference>
<dbReference type="AlphaFoldDB" id="A0A9E1LYM2"/>
<evidence type="ECO:0000313" key="2">
    <source>
        <dbReference type="Proteomes" id="UP000811365"/>
    </source>
</evidence>
<name>A0A9E1LYM2_9FIRM</name>
<accession>A0A9E1LYM2</accession>
<dbReference type="EMBL" id="JAGZYH010000033">
    <property type="protein sequence ID" value="MBS6622349.1"/>
    <property type="molecule type" value="Genomic_DNA"/>
</dbReference>
<organism evidence="1 2">
    <name type="scientific">Faecalibacterium prausnitzii</name>
    <dbReference type="NCBI Taxonomy" id="853"/>
    <lineage>
        <taxon>Bacteria</taxon>
        <taxon>Bacillati</taxon>
        <taxon>Bacillota</taxon>
        <taxon>Clostridia</taxon>
        <taxon>Eubacteriales</taxon>
        <taxon>Oscillospiraceae</taxon>
        <taxon>Faecalibacterium</taxon>
    </lineage>
</organism>
<reference evidence="1" key="1">
    <citation type="submission" date="2021-02" db="EMBL/GenBank/DDBJ databases">
        <title>Infant gut strain persistence is associated with maternal origin, phylogeny, and functional potential including surface adhesion and iron acquisition.</title>
        <authorList>
            <person name="Lou Y.C."/>
        </authorList>
    </citation>
    <scope>NUCLEOTIDE SEQUENCE</scope>
    <source>
        <strain evidence="1">L2_039_000G1_dasL2_039_000G1_maxbin2.maxbin.077</strain>
    </source>
</reference>
<protein>
    <submittedName>
        <fullName evidence="1">Uncharacterized protein</fullName>
    </submittedName>
</protein>
<comment type="caution">
    <text evidence="1">The sequence shown here is derived from an EMBL/GenBank/DDBJ whole genome shotgun (WGS) entry which is preliminary data.</text>
</comment>
<gene>
    <name evidence="1" type="ORF">KH315_09355</name>
</gene>
<evidence type="ECO:0000313" key="1">
    <source>
        <dbReference type="EMBL" id="MBS6622349.1"/>
    </source>
</evidence>
<sequence length="59" mass="6709">MNKTAVELLRTNASYIDALKEAIDRWEKSNDTEEKRDLLAAIGEIGVDVHNRNRQLGIL</sequence>
<proteinExistence type="predicted"/>